<evidence type="ECO:0000256" key="11">
    <source>
        <dbReference type="ARBA" id="ARBA00032317"/>
    </source>
</evidence>
<evidence type="ECO:0000256" key="13">
    <source>
        <dbReference type="SAM" id="MobiDB-lite"/>
    </source>
</evidence>
<comment type="similarity">
    <text evidence="4">Belongs to the acyltransferase PapA5 family.</text>
</comment>
<dbReference type="GO" id="GO:0016746">
    <property type="term" value="F:acyltransferase activity"/>
    <property type="evidence" value="ECO:0007669"/>
    <property type="project" value="UniProtKB-KW"/>
</dbReference>
<evidence type="ECO:0000313" key="16">
    <source>
        <dbReference type="Proteomes" id="UP001139157"/>
    </source>
</evidence>
<reference evidence="15" key="1">
    <citation type="submission" date="2022-06" db="EMBL/GenBank/DDBJ databases">
        <title>Novel species in genus nocardia.</title>
        <authorList>
            <person name="Li F."/>
        </authorList>
    </citation>
    <scope>NUCLEOTIDE SEQUENCE</scope>
    <source>
        <strain evidence="15">CDC141</strain>
    </source>
</reference>
<evidence type="ECO:0000256" key="7">
    <source>
        <dbReference type="ARBA" id="ARBA00022516"/>
    </source>
</evidence>
<evidence type="ECO:0000256" key="3">
    <source>
        <dbReference type="ARBA" id="ARBA00001907"/>
    </source>
</evidence>
<name>A0A9X2EEH3_9NOCA</name>
<dbReference type="AlphaFoldDB" id="A0A9X2EEH3"/>
<dbReference type="EC" id="2.3.1.282" evidence="5"/>
<accession>A0A9X2EEH3</accession>
<feature type="domain" description="Phthiocerol/phthiodiolone dimycocerosyl transferase C-terminal" evidence="14">
    <location>
        <begin position="190"/>
        <end position="376"/>
    </location>
</feature>
<dbReference type="SUPFAM" id="SSF52777">
    <property type="entry name" value="CoA-dependent acyltransferases"/>
    <property type="match status" value="2"/>
</dbReference>
<keyword evidence="9" id="KW-0012">Acyltransferase</keyword>
<feature type="region of interest" description="Disordered" evidence="13">
    <location>
        <begin position="166"/>
        <end position="194"/>
    </location>
</feature>
<keyword evidence="7" id="KW-0444">Lipid biosynthesis</keyword>
<dbReference type="Proteomes" id="UP001139157">
    <property type="component" value="Unassembled WGS sequence"/>
</dbReference>
<comment type="caution">
    <text evidence="15">The sequence shown here is derived from an EMBL/GenBank/DDBJ whole genome shotgun (WGS) entry which is preliminary data.</text>
</comment>
<dbReference type="Pfam" id="PF16911">
    <property type="entry name" value="PapA_C"/>
    <property type="match status" value="1"/>
</dbReference>
<comment type="catalytic activity">
    <reaction evidence="1">
        <text>2 a mycocerosyl-[mycocerosic acid synthase] + a phthiocerol = a dimycocerosyl phthiocerol + 2 holo-[mycocerosic acid synthase].</text>
        <dbReference type="EC" id="2.3.1.282"/>
    </reaction>
</comment>
<proteinExistence type="inferred from homology"/>
<evidence type="ECO:0000256" key="1">
    <source>
        <dbReference type="ARBA" id="ARBA00000026"/>
    </source>
</evidence>
<dbReference type="Gene3D" id="3.30.559.10">
    <property type="entry name" value="Chloramphenicol acetyltransferase-like domain"/>
    <property type="match status" value="1"/>
</dbReference>
<protein>
    <recommendedName>
        <fullName evidence="6">Phthiocerol/phthiodiolone dimycocerosyl transferase</fullName>
        <ecNumber evidence="5">2.3.1.282</ecNumber>
    </recommendedName>
    <alternativeName>
        <fullName evidence="12">Acyltransferase PapA5</fullName>
    </alternativeName>
    <alternativeName>
        <fullName evidence="10">Phthiocerol/phthiodiolone O-acyltransferase</fullName>
    </alternativeName>
    <alternativeName>
        <fullName evidence="11">Polyketide synthase-associated protein A5</fullName>
    </alternativeName>
</protein>
<comment type="catalytic activity">
    <reaction evidence="3">
        <text>2 a mycocerosyl-[mycocerosic acid synthase] + a phthiodiolone = a dimycocerosyl phthiodiolone + 2 holo-[mycocerosic acid synthase].</text>
        <dbReference type="EC" id="2.3.1.282"/>
    </reaction>
</comment>
<evidence type="ECO:0000256" key="4">
    <source>
        <dbReference type="ARBA" id="ARBA00006558"/>
    </source>
</evidence>
<evidence type="ECO:0000313" key="15">
    <source>
        <dbReference type="EMBL" id="MCM6776758.1"/>
    </source>
</evidence>
<dbReference type="EMBL" id="JAMRXG010000011">
    <property type="protein sequence ID" value="MCM6776758.1"/>
    <property type="molecule type" value="Genomic_DNA"/>
</dbReference>
<keyword evidence="7" id="KW-0443">Lipid metabolism</keyword>
<evidence type="ECO:0000259" key="14">
    <source>
        <dbReference type="Pfam" id="PF16911"/>
    </source>
</evidence>
<dbReference type="RefSeq" id="WP_251915099.1">
    <property type="nucleotide sequence ID" value="NZ_JAMRXG010000011.1"/>
</dbReference>
<dbReference type="Gene3D" id="3.30.559.30">
    <property type="entry name" value="Nonribosomal peptide synthetase, condensation domain"/>
    <property type="match status" value="1"/>
</dbReference>
<sequence>MGSSPTTLIRPLAPSEATFATFGIYVGYATLVRGRLDTTALMEAFRALQRAYPVLASRIADDSGRSVLERADGAGAISRCERNSGDPLAGLPDPRSRAALVHIAPDDCDQTWVTLLTHHSIADGHHALQLLADLWALYTDIVEGREIWTNRHGYPRPAEQLLAERGVTGDPGEPMDWSTQLGQHPDPAPPSTPATVRTRLTAAETKALIAFGHRENTTINGLVSAALLRAEAEVRGVGVGGLTYRYVVDLRTRVDPPMGYTDGTNVLGLATFVADADAYPGIAHLARAINDEFARDLASGTIQRSALRLPEQFAASGDVDVQSTNWGRIPPLRTPSDASIEDFRPLGHTVGASLASGGWPRAMHIITTFAGQLTIDSEVTGSPTTDRIRALLTELPG</sequence>
<dbReference type="InterPro" id="IPR023213">
    <property type="entry name" value="CAT-like_dom_sf"/>
</dbReference>
<evidence type="ECO:0000256" key="2">
    <source>
        <dbReference type="ARBA" id="ARBA00000625"/>
    </source>
</evidence>
<evidence type="ECO:0000256" key="10">
    <source>
        <dbReference type="ARBA" id="ARBA00030465"/>
    </source>
</evidence>
<gene>
    <name evidence="15" type="ORF">NDR86_25035</name>
</gene>
<evidence type="ECO:0000256" key="12">
    <source>
        <dbReference type="ARBA" id="ARBA00033407"/>
    </source>
</evidence>
<evidence type="ECO:0000256" key="6">
    <source>
        <dbReference type="ARBA" id="ARBA00013449"/>
    </source>
</evidence>
<dbReference type="InterPro" id="IPR031641">
    <property type="entry name" value="PapA_C"/>
</dbReference>
<comment type="catalytic activity">
    <reaction evidence="2">
        <text>2 a mycocerosyl-[mycocerosic acid synthase] + a phenolphthiocerol = a dimycocerosyl phenolphthiocerol + 2 holo-[mycocerosic acid synthase].</text>
        <dbReference type="EC" id="2.3.1.282"/>
    </reaction>
</comment>
<keyword evidence="16" id="KW-1185">Reference proteome</keyword>
<evidence type="ECO:0000256" key="8">
    <source>
        <dbReference type="ARBA" id="ARBA00022679"/>
    </source>
</evidence>
<evidence type="ECO:0000256" key="9">
    <source>
        <dbReference type="ARBA" id="ARBA00023315"/>
    </source>
</evidence>
<evidence type="ECO:0000256" key="5">
    <source>
        <dbReference type="ARBA" id="ARBA00012866"/>
    </source>
</evidence>
<keyword evidence="8" id="KW-0808">Transferase</keyword>
<organism evidence="15 16">
    <name type="scientific">Nocardia pulmonis</name>
    <dbReference type="NCBI Taxonomy" id="2951408"/>
    <lineage>
        <taxon>Bacteria</taxon>
        <taxon>Bacillati</taxon>
        <taxon>Actinomycetota</taxon>
        <taxon>Actinomycetes</taxon>
        <taxon>Mycobacteriales</taxon>
        <taxon>Nocardiaceae</taxon>
        <taxon>Nocardia</taxon>
    </lineage>
</organism>